<keyword evidence="2 4" id="KW-0472">Membrane</keyword>
<dbReference type="PANTHER" id="PTHR22550">
    <property type="entry name" value="SPORE GERMINATION PROTEIN"/>
    <property type="match status" value="1"/>
</dbReference>
<evidence type="ECO:0000256" key="1">
    <source>
        <dbReference type="ARBA" id="ARBA00005278"/>
    </source>
</evidence>
<keyword evidence="4" id="KW-0812">Transmembrane</keyword>
<feature type="transmembrane region" description="Helical" evidence="4">
    <location>
        <begin position="396"/>
        <end position="414"/>
    </location>
</feature>
<dbReference type="InterPro" id="IPR004995">
    <property type="entry name" value="Spore_Ger"/>
</dbReference>
<protein>
    <submittedName>
        <fullName evidence="5">Spore germination protein</fullName>
    </submittedName>
</protein>
<feature type="transmembrane region" description="Helical" evidence="4">
    <location>
        <begin position="421"/>
        <end position="446"/>
    </location>
</feature>
<name>A0ABW1LB55_9BACL</name>
<feature type="compositionally biased region" description="Basic and acidic residues" evidence="3">
    <location>
        <begin position="1"/>
        <end position="11"/>
    </location>
</feature>
<dbReference type="EMBL" id="JBHSRI010000025">
    <property type="protein sequence ID" value="MFC6040939.1"/>
    <property type="molecule type" value="Genomic_DNA"/>
</dbReference>
<accession>A0ABW1LB55</accession>
<reference evidence="6" key="1">
    <citation type="journal article" date="2019" name="Int. J. Syst. Evol. Microbiol.">
        <title>The Global Catalogue of Microorganisms (GCM) 10K type strain sequencing project: providing services to taxonomists for standard genome sequencing and annotation.</title>
        <authorList>
            <consortium name="The Broad Institute Genomics Platform"/>
            <consortium name="The Broad Institute Genome Sequencing Center for Infectious Disease"/>
            <person name="Wu L."/>
            <person name="Ma J."/>
        </authorList>
    </citation>
    <scope>NUCLEOTIDE SEQUENCE [LARGE SCALE GENOMIC DNA]</scope>
    <source>
        <strain evidence="6">CCUG 54527</strain>
    </source>
</reference>
<dbReference type="InterPro" id="IPR050768">
    <property type="entry name" value="UPF0353/GerABKA_families"/>
</dbReference>
<dbReference type="PIRSF" id="PIRSF005690">
    <property type="entry name" value="GerBA"/>
    <property type="match status" value="1"/>
</dbReference>
<evidence type="ECO:0000256" key="2">
    <source>
        <dbReference type="ARBA" id="ARBA00023136"/>
    </source>
</evidence>
<evidence type="ECO:0000313" key="6">
    <source>
        <dbReference type="Proteomes" id="UP001596170"/>
    </source>
</evidence>
<comment type="caution">
    <text evidence="5">The sequence shown here is derived from an EMBL/GenBank/DDBJ whole genome shotgun (WGS) entry which is preliminary data.</text>
</comment>
<evidence type="ECO:0000256" key="3">
    <source>
        <dbReference type="SAM" id="MobiDB-lite"/>
    </source>
</evidence>
<feature type="region of interest" description="Disordered" evidence="3">
    <location>
        <begin position="1"/>
        <end position="38"/>
    </location>
</feature>
<sequence>MPAEKKLEQETKTQTTAEKKSKSKNQSKTESQNSPESISLESIKTELNGIDDAVFKDFQTKEGVITVIYLSSLIDPLTLHKTIVLPLVTDDKQVLKSYETVDGWDKKAILLSIANGDTILYHQEQRQYLKAQTFSPPQRAISSSEMESTVIGPQDAFTESLKTNLSLIKRRIQQPGLKSNNYVIGKETNTKISIIYIEHIVNNENLQRIKERISDLDYAGFIDISILKQLVEDNPFSPFPQFGMTSRPDNAVNCLLDGRIVIAMENSQSVMICPYSFIELFNSPEDFYNRWSTASLLRILRFTGFFITIMLTPLYISALSYHPGILPFELLINIQESRSKVPFPPVIEVLFIELVIEILREAGSRMPTKIGQTIGIVGGIVIGTAAVEAGLISNTLVVLVAISALLSFLLPNFLMSNASRFVRYIFILAAGLFGMLGQMLAFAWLFNHLLNLTSLGTPFMTPVIPRKWSDMYNSVVRLPLAFIQKKTGMSRAKQMNKDS</sequence>
<dbReference type="PANTHER" id="PTHR22550:SF5">
    <property type="entry name" value="LEUCINE ZIPPER PROTEIN 4"/>
    <property type="match status" value="1"/>
</dbReference>
<dbReference type="Proteomes" id="UP001596170">
    <property type="component" value="Unassembled WGS sequence"/>
</dbReference>
<keyword evidence="6" id="KW-1185">Reference proteome</keyword>
<dbReference type="RefSeq" id="WP_377735873.1">
    <property type="nucleotide sequence ID" value="NZ_JBHSRI010000025.1"/>
</dbReference>
<keyword evidence="4" id="KW-1133">Transmembrane helix</keyword>
<organism evidence="5 6">
    <name type="scientific">Paenisporosarcina macmurdoensis</name>
    <dbReference type="NCBI Taxonomy" id="212659"/>
    <lineage>
        <taxon>Bacteria</taxon>
        <taxon>Bacillati</taxon>
        <taxon>Bacillota</taxon>
        <taxon>Bacilli</taxon>
        <taxon>Bacillales</taxon>
        <taxon>Caryophanaceae</taxon>
        <taxon>Paenisporosarcina</taxon>
    </lineage>
</organism>
<feature type="transmembrane region" description="Helical" evidence="4">
    <location>
        <begin position="299"/>
        <end position="321"/>
    </location>
</feature>
<evidence type="ECO:0000256" key="4">
    <source>
        <dbReference type="SAM" id="Phobius"/>
    </source>
</evidence>
<dbReference type="Pfam" id="PF03323">
    <property type="entry name" value="GerA"/>
    <property type="match status" value="1"/>
</dbReference>
<evidence type="ECO:0000313" key="5">
    <source>
        <dbReference type="EMBL" id="MFC6040939.1"/>
    </source>
</evidence>
<comment type="similarity">
    <text evidence="1">Belongs to the GerABKA family.</text>
</comment>
<proteinExistence type="inferred from homology"/>
<feature type="compositionally biased region" description="Polar residues" evidence="3">
    <location>
        <begin position="26"/>
        <end position="38"/>
    </location>
</feature>
<gene>
    <name evidence="5" type="ORF">ACFPYN_16045</name>
</gene>